<dbReference type="InterPro" id="IPR029756">
    <property type="entry name" value="MTH1187/YkoF-like"/>
</dbReference>
<proteinExistence type="inferred from homology"/>
<dbReference type="InterPro" id="IPR002767">
    <property type="entry name" value="Thiamine_BP"/>
</dbReference>
<protein>
    <submittedName>
        <fullName evidence="3">UPF0045 protein M15</fullName>
    </submittedName>
</protein>
<dbReference type="Gene3D" id="3.30.70.930">
    <property type="match status" value="1"/>
</dbReference>
<dbReference type="EMBL" id="JAVRRG010000137">
    <property type="protein sequence ID" value="KAK5081448.1"/>
    <property type="molecule type" value="Genomic_DNA"/>
</dbReference>
<dbReference type="PANTHER" id="PTHR33777">
    <property type="entry name" value="UPF0045 PROTEIN ECM15"/>
    <property type="match status" value="1"/>
</dbReference>
<reference evidence="3 4" key="1">
    <citation type="submission" date="2023-08" db="EMBL/GenBank/DDBJ databases">
        <title>Black Yeasts Isolated from many extreme environments.</title>
        <authorList>
            <person name="Coleine C."/>
            <person name="Stajich J.E."/>
            <person name="Selbmann L."/>
        </authorList>
    </citation>
    <scope>NUCLEOTIDE SEQUENCE [LARGE SCALE GENOMIC DNA]</scope>
    <source>
        <strain evidence="3 4">CCFEE 5885</strain>
    </source>
</reference>
<evidence type="ECO:0000313" key="3">
    <source>
        <dbReference type="EMBL" id="KAK5081448.1"/>
    </source>
</evidence>
<keyword evidence="4" id="KW-1185">Reference proteome</keyword>
<evidence type="ECO:0000259" key="2">
    <source>
        <dbReference type="Pfam" id="PF01910"/>
    </source>
</evidence>
<name>A0ABR0K0P9_9EURO</name>
<evidence type="ECO:0000256" key="1">
    <source>
        <dbReference type="ARBA" id="ARBA00010272"/>
    </source>
</evidence>
<dbReference type="Proteomes" id="UP001345013">
    <property type="component" value="Unassembled WGS sequence"/>
</dbReference>
<dbReference type="SUPFAM" id="SSF89957">
    <property type="entry name" value="MTH1187/YkoF-like"/>
    <property type="match status" value="1"/>
</dbReference>
<feature type="domain" description="Thiamine-binding protein" evidence="2">
    <location>
        <begin position="17"/>
        <end position="114"/>
    </location>
</feature>
<accession>A0ABR0K0P9</accession>
<dbReference type="Pfam" id="PF01910">
    <property type="entry name" value="Thiamine_BP"/>
    <property type="match status" value="1"/>
</dbReference>
<sequence>MSSPDYGAVGVPEKCTADFCLIPLGTGDASVSKQVAEVQRLVRGHPDVKAGKVNWTMHSAGTTLEGPWGPVTTIIGQAHQLLHDQGVVRIQTDIRIGSRTDKKQTAKDKVDVVERMLAADATAKP</sequence>
<evidence type="ECO:0000313" key="4">
    <source>
        <dbReference type="Proteomes" id="UP001345013"/>
    </source>
</evidence>
<dbReference type="InterPro" id="IPR051614">
    <property type="entry name" value="UPF0045_domain"/>
</dbReference>
<organism evidence="3 4">
    <name type="scientific">Lithohypha guttulata</name>
    <dbReference type="NCBI Taxonomy" id="1690604"/>
    <lineage>
        <taxon>Eukaryota</taxon>
        <taxon>Fungi</taxon>
        <taxon>Dikarya</taxon>
        <taxon>Ascomycota</taxon>
        <taxon>Pezizomycotina</taxon>
        <taxon>Eurotiomycetes</taxon>
        <taxon>Chaetothyriomycetidae</taxon>
        <taxon>Chaetothyriales</taxon>
        <taxon>Trichomeriaceae</taxon>
        <taxon>Lithohypha</taxon>
    </lineage>
</organism>
<comment type="similarity">
    <text evidence="1">Belongs to the UPF0045 family.</text>
</comment>
<dbReference type="NCBIfam" id="TIGR00106">
    <property type="entry name" value="MTH1187 family thiamine-binding protein"/>
    <property type="match status" value="1"/>
</dbReference>
<comment type="caution">
    <text evidence="3">The sequence shown here is derived from an EMBL/GenBank/DDBJ whole genome shotgun (WGS) entry which is preliminary data.</text>
</comment>
<gene>
    <name evidence="3" type="primary">ECM15</name>
    <name evidence="3" type="ORF">LTR24_008202</name>
</gene>
<dbReference type="PANTHER" id="PTHR33777:SF1">
    <property type="entry name" value="UPF0045 PROTEIN ECM15"/>
    <property type="match status" value="1"/>
</dbReference>